<comment type="caution">
    <text evidence="4">The sequence shown here is derived from an EMBL/GenBank/DDBJ whole genome shotgun (WGS) entry which is preliminary data.</text>
</comment>
<accession>A0ABS1CGE5</accession>
<evidence type="ECO:0000256" key="2">
    <source>
        <dbReference type="SAM" id="MobiDB-lite"/>
    </source>
</evidence>
<dbReference type="InterPro" id="IPR001375">
    <property type="entry name" value="Peptidase_S9_cat"/>
</dbReference>
<gene>
    <name evidence="4" type="ORF">CKO31_09610</name>
</gene>
<feature type="region of interest" description="Disordered" evidence="2">
    <location>
        <begin position="1"/>
        <end position="20"/>
    </location>
</feature>
<name>A0ABS1CGE5_9GAMM</name>
<keyword evidence="1" id="KW-0378">Hydrolase</keyword>
<dbReference type="InterPro" id="IPR011042">
    <property type="entry name" value="6-blade_b-propeller_TolB-like"/>
</dbReference>
<proteinExistence type="predicted"/>
<dbReference type="Proteomes" id="UP000748752">
    <property type="component" value="Unassembled WGS sequence"/>
</dbReference>
<dbReference type="InterPro" id="IPR029058">
    <property type="entry name" value="AB_hydrolase_fold"/>
</dbReference>
<evidence type="ECO:0000256" key="1">
    <source>
        <dbReference type="ARBA" id="ARBA00022801"/>
    </source>
</evidence>
<evidence type="ECO:0000259" key="3">
    <source>
        <dbReference type="Pfam" id="PF00326"/>
    </source>
</evidence>
<dbReference type="Gene3D" id="3.40.50.1820">
    <property type="entry name" value="alpha/beta hydrolase"/>
    <property type="match status" value="1"/>
</dbReference>
<dbReference type="SUPFAM" id="SSF53474">
    <property type="entry name" value="alpha/beta-Hydrolases"/>
    <property type="match status" value="1"/>
</dbReference>
<protein>
    <submittedName>
        <fullName evidence="4">S9 family peptidase</fullName>
    </submittedName>
</protein>
<organism evidence="4 5">
    <name type="scientific">Thiohalocapsa halophila</name>
    <dbReference type="NCBI Taxonomy" id="69359"/>
    <lineage>
        <taxon>Bacteria</taxon>
        <taxon>Pseudomonadati</taxon>
        <taxon>Pseudomonadota</taxon>
        <taxon>Gammaproteobacteria</taxon>
        <taxon>Chromatiales</taxon>
        <taxon>Chromatiaceae</taxon>
        <taxon>Thiohalocapsa</taxon>
    </lineage>
</organism>
<dbReference type="PANTHER" id="PTHR42776">
    <property type="entry name" value="SERINE PEPTIDASE S9 FAMILY MEMBER"/>
    <property type="match status" value="1"/>
</dbReference>
<dbReference type="Pfam" id="PF00326">
    <property type="entry name" value="Peptidase_S9"/>
    <property type="match status" value="1"/>
</dbReference>
<dbReference type="RefSeq" id="WP_200236470.1">
    <property type="nucleotide sequence ID" value="NZ_NRRV01000019.1"/>
</dbReference>
<keyword evidence="5" id="KW-1185">Reference proteome</keyword>
<feature type="domain" description="Peptidase S9 prolyl oligopeptidase catalytic" evidence="3">
    <location>
        <begin position="420"/>
        <end position="634"/>
    </location>
</feature>
<dbReference type="Gene3D" id="2.120.10.30">
    <property type="entry name" value="TolB, C-terminal domain"/>
    <property type="match status" value="1"/>
</dbReference>
<dbReference type="SUPFAM" id="SSF82171">
    <property type="entry name" value="DPP6 N-terminal domain-like"/>
    <property type="match status" value="1"/>
</dbReference>
<evidence type="ECO:0000313" key="4">
    <source>
        <dbReference type="EMBL" id="MBK1630991.1"/>
    </source>
</evidence>
<reference evidence="4 5" key="1">
    <citation type="journal article" date="2020" name="Microorganisms">
        <title>Osmotic Adaptation and Compatible Solute Biosynthesis of Phototrophic Bacteria as Revealed from Genome Analyses.</title>
        <authorList>
            <person name="Imhoff J.F."/>
            <person name="Rahn T."/>
            <person name="Kunzel S."/>
            <person name="Keller A."/>
            <person name="Neulinger S.C."/>
        </authorList>
    </citation>
    <scope>NUCLEOTIDE SEQUENCE [LARGE SCALE GENOMIC DNA]</scope>
    <source>
        <strain evidence="4 5">DSM 6210</strain>
    </source>
</reference>
<dbReference type="SUPFAM" id="SSF69304">
    <property type="entry name" value="Tricorn protease N-terminal domain"/>
    <property type="match status" value="1"/>
</dbReference>
<dbReference type="PANTHER" id="PTHR42776:SF27">
    <property type="entry name" value="DIPEPTIDYL PEPTIDASE FAMILY MEMBER 6"/>
    <property type="match status" value="1"/>
</dbReference>
<evidence type="ECO:0000313" key="5">
    <source>
        <dbReference type="Proteomes" id="UP000748752"/>
    </source>
</evidence>
<sequence length="650" mass="71913">MSHAADRPDAPNSSAKPPELIPLEVLFGNPTRTQGRIAPTGDYLSWLAPSDQGVLNVWVQPTDGSGEPRQITDDTVRGIRFHGWSQDGKRVFYLQDQGGDENWHLYAVDLAGGETRDLTPFEGVRAENLITDPEHPQEVLIGLNKRDPSVFDMYRIDLASGEVTLDTENPGDVVGWLTDADFRIRAAEAKDPETGADIVRVRDSDNAEWRELIRFPFGENGGAYGFDASGDTLFVSSSLESDTTRLIALDAKTGKEQRELAKDPKSDVAGVIVHPTEHRVQAVEFDYLKPEWTLLDDSLKLDFDYLRNVARGELVIADRTLADDRWIVAFQPDDGPTSYYLYRRAGDDGKERSAELLFVTRPELTEYSLTNMQPVEIPARDGLTLPSYLTLPVQVDGSRPAAPLPMVLLVHGGPWARDYWGYDAQAQWLANRGYAVLQVNFRGSTGFGKAFLNAGNEEWGVGAMQHDLTDATRWAIAQGIADPERVCIMGGSYGGYATLAGLAFTPDLYTCGVDIVGPSHIKTLFESIPPYWAPAKKELVLRVGDVENDPALNKRISPLYHVDNIDDPLMVLQGANDPRVKIAESNQIVEAMRAKDLPVTYIVFPDEGHGFARPENRLDAFARIERFLAEHLGGRAEPEQPIEGSTAEVR</sequence>
<dbReference type="EMBL" id="NRRV01000019">
    <property type="protein sequence ID" value="MBK1630991.1"/>
    <property type="molecule type" value="Genomic_DNA"/>
</dbReference>